<sequence length="158" mass="18038">AAEGRTEIKLHKEPKLFKLIHAHLQGYDILPLSDACIPEYMTKETALQNLLKEALYYGLGELQDMIEALTQEQTVVEVEETRKPRRYRLAECDRLGHWQQDEISESGFQFICSRILAQPNLRLRLPQGLDQEGFKVVVGWTEGADGYDSSTFALLESV</sequence>
<name>A0ACA9QYC9_9GLOM</name>
<reference evidence="1" key="1">
    <citation type="submission" date="2021-06" db="EMBL/GenBank/DDBJ databases">
        <authorList>
            <person name="Kallberg Y."/>
            <person name="Tangrot J."/>
            <person name="Rosling A."/>
        </authorList>
    </citation>
    <scope>NUCLEOTIDE SEQUENCE</scope>
    <source>
        <strain evidence="1">CL356</strain>
    </source>
</reference>
<comment type="caution">
    <text evidence="1">The sequence shown here is derived from an EMBL/GenBank/DDBJ whole genome shotgun (WGS) entry which is preliminary data.</text>
</comment>
<gene>
    <name evidence="1" type="ORF">ACOLOM_LOCUS13642</name>
</gene>
<proteinExistence type="predicted"/>
<feature type="non-terminal residue" evidence="1">
    <location>
        <position position="158"/>
    </location>
</feature>
<organism evidence="1 2">
    <name type="scientific">Acaulospora colombiana</name>
    <dbReference type="NCBI Taxonomy" id="27376"/>
    <lineage>
        <taxon>Eukaryota</taxon>
        <taxon>Fungi</taxon>
        <taxon>Fungi incertae sedis</taxon>
        <taxon>Mucoromycota</taxon>
        <taxon>Glomeromycotina</taxon>
        <taxon>Glomeromycetes</taxon>
        <taxon>Diversisporales</taxon>
        <taxon>Acaulosporaceae</taxon>
        <taxon>Acaulospora</taxon>
    </lineage>
</organism>
<keyword evidence="2" id="KW-1185">Reference proteome</keyword>
<dbReference type="Proteomes" id="UP000789525">
    <property type="component" value="Unassembled WGS sequence"/>
</dbReference>
<feature type="non-terminal residue" evidence="1">
    <location>
        <position position="1"/>
    </location>
</feature>
<dbReference type="EMBL" id="CAJVPT010063621">
    <property type="protein sequence ID" value="CAG8768921.1"/>
    <property type="molecule type" value="Genomic_DNA"/>
</dbReference>
<evidence type="ECO:0000313" key="1">
    <source>
        <dbReference type="EMBL" id="CAG8768921.1"/>
    </source>
</evidence>
<evidence type="ECO:0000313" key="2">
    <source>
        <dbReference type="Proteomes" id="UP000789525"/>
    </source>
</evidence>
<protein>
    <submittedName>
        <fullName evidence="1">2587_t:CDS:1</fullName>
    </submittedName>
</protein>
<accession>A0ACA9QYC9</accession>